<dbReference type="PROSITE" id="PS51118">
    <property type="entry name" value="HTH_HXLR"/>
    <property type="match status" value="1"/>
</dbReference>
<dbReference type="SUPFAM" id="SSF46785">
    <property type="entry name" value="Winged helix' DNA-binding domain"/>
    <property type="match status" value="1"/>
</dbReference>
<dbReference type="EMBL" id="CP136051">
    <property type="protein sequence ID" value="WOK08347.1"/>
    <property type="molecule type" value="Genomic_DNA"/>
</dbReference>
<evidence type="ECO:0000256" key="1">
    <source>
        <dbReference type="ARBA" id="ARBA00023015"/>
    </source>
</evidence>
<keyword evidence="6" id="KW-1185">Reference proteome</keyword>
<dbReference type="PANTHER" id="PTHR33204:SF29">
    <property type="entry name" value="TRANSCRIPTIONAL REGULATOR"/>
    <property type="match status" value="1"/>
</dbReference>
<accession>A0ABZ0IXI8</accession>
<evidence type="ECO:0000259" key="4">
    <source>
        <dbReference type="PROSITE" id="PS51118"/>
    </source>
</evidence>
<feature type="domain" description="HTH hxlR-type" evidence="4">
    <location>
        <begin position="12"/>
        <end position="111"/>
    </location>
</feature>
<keyword evidence="2" id="KW-0238">DNA-binding</keyword>
<dbReference type="InterPro" id="IPR036388">
    <property type="entry name" value="WH-like_DNA-bd_sf"/>
</dbReference>
<keyword evidence="3" id="KW-0804">Transcription</keyword>
<dbReference type="InterPro" id="IPR036390">
    <property type="entry name" value="WH_DNA-bd_sf"/>
</dbReference>
<dbReference type="PANTHER" id="PTHR33204">
    <property type="entry name" value="TRANSCRIPTIONAL REGULATOR, MARR FAMILY"/>
    <property type="match status" value="1"/>
</dbReference>
<dbReference type="Gene3D" id="1.10.10.10">
    <property type="entry name" value="Winged helix-like DNA-binding domain superfamily/Winged helix DNA-binding domain"/>
    <property type="match status" value="1"/>
</dbReference>
<gene>
    <name evidence="5" type="ORF">RT717_06810</name>
</gene>
<protein>
    <submittedName>
        <fullName evidence="5">Helix-turn-helix domain-containing protein</fullName>
    </submittedName>
</protein>
<evidence type="ECO:0000313" key="5">
    <source>
        <dbReference type="EMBL" id="WOK08347.1"/>
    </source>
</evidence>
<name>A0ABZ0IXI8_9BACT</name>
<reference evidence="5 6" key="1">
    <citation type="journal article" date="2023" name="Microbiol. Resour. Announc.">
        <title>Complete Genome Sequence of Imperialibacter roseus strain P4T.</title>
        <authorList>
            <person name="Tizabi D.R."/>
            <person name="Bachvaroff T."/>
            <person name="Hill R.T."/>
        </authorList>
    </citation>
    <scope>NUCLEOTIDE SEQUENCE [LARGE SCALE GENOMIC DNA]</scope>
    <source>
        <strain evidence="5 6">P4T</strain>
    </source>
</reference>
<evidence type="ECO:0000256" key="2">
    <source>
        <dbReference type="ARBA" id="ARBA00023125"/>
    </source>
</evidence>
<dbReference type="RefSeq" id="WP_317490989.1">
    <property type="nucleotide sequence ID" value="NZ_CP136051.1"/>
</dbReference>
<dbReference type="Proteomes" id="UP001302349">
    <property type="component" value="Chromosome"/>
</dbReference>
<evidence type="ECO:0000313" key="6">
    <source>
        <dbReference type="Proteomes" id="UP001302349"/>
    </source>
</evidence>
<dbReference type="Pfam" id="PF01638">
    <property type="entry name" value="HxlR"/>
    <property type="match status" value="1"/>
</dbReference>
<dbReference type="InterPro" id="IPR002577">
    <property type="entry name" value="HTH_HxlR"/>
</dbReference>
<evidence type="ECO:0000256" key="3">
    <source>
        <dbReference type="ARBA" id="ARBA00023163"/>
    </source>
</evidence>
<sequence length="113" mass="13079">MDIEDLATDEKIKYVQDTLFVVSGKWKLPILIAISQGSERFRDIQRSVPPITTRVLSKELKDLEQNKLVRRTVYDTSPVVVEYTVSPYCKSLKPLVDEMIKWGVNHRKKVTES</sequence>
<proteinExistence type="predicted"/>
<keyword evidence="1" id="KW-0805">Transcription regulation</keyword>
<organism evidence="5 6">
    <name type="scientific">Imperialibacter roseus</name>
    <dbReference type="NCBI Taxonomy" id="1324217"/>
    <lineage>
        <taxon>Bacteria</taxon>
        <taxon>Pseudomonadati</taxon>
        <taxon>Bacteroidota</taxon>
        <taxon>Cytophagia</taxon>
        <taxon>Cytophagales</taxon>
        <taxon>Flammeovirgaceae</taxon>
        <taxon>Imperialibacter</taxon>
    </lineage>
</organism>